<evidence type="ECO:0000256" key="2">
    <source>
        <dbReference type="ARBA" id="ARBA00023015"/>
    </source>
</evidence>
<dbReference type="Pfam" id="PF00126">
    <property type="entry name" value="HTH_1"/>
    <property type="match status" value="1"/>
</dbReference>
<reference evidence="6" key="1">
    <citation type="journal article" date="2014" name="Genome Announc.">
        <title>Draft Genome Sequence of Lactobacillus oryzae Strain SG293T.</title>
        <authorList>
            <person name="Tanizawa Y."/>
            <person name="Fujisawa T."/>
            <person name="Mochizuki T."/>
            <person name="Kaminuma E."/>
            <person name="Nakamura Y."/>
            <person name="Tohno M."/>
        </authorList>
    </citation>
    <scope>NUCLEOTIDE SEQUENCE [LARGE SCALE GENOMIC DNA]</scope>
    <source>
        <strain evidence="6">SG293</strain>
    </source>
</reference>
<dbReference type="AlphaFoldDB" id="A0A081BGC1"/>
<dbReference type="PROSITE" id="PS50931">
    <property type="entry name" value="HTH_LYSR"/>
    <property type="match status" value="1"/>
</dbReference>
<dbReference type="OrthoDB" id="9785745at2"/>
<evidence type="ECO:0000259" key="5">
    <source>
        <dbReference type="PROSITE" id="PS50931"/>
    </source>
</evidence>
<comment type="similarity">
    <text evidence="1">Belongs to the LysR transcriptional regulatory family.</text>
</comment>
<evidence type="ECO:0000256" key="1">
    <source>
        <dbReference type="ARBA" id="ARBA00009437"/>
    </source>
</evidence>
<dbReference type="InterPro" id="IPR036390">
    <property type="entry name" value="WH_DNA-bd_sf"/>
</dbReference>
<evidence type="ECO:0000256" key="3">
    <source>
        <dbReference type="ARBA" id="ARBA00023125"/>
    </source>
</evidence>
<dbReference type="InterPro" id="IPR036388">
    <property type="entry name" value="WH-like_DNA-bd_sf"/>
</dbReference>
<evidence type="ECO:0000313" key="7">
    <source>
        <dbReference type="Proteomes" id="UP000028700"/>
    </source>
</evidence>
<dbReference type="InterPro" id="IPR005119">
    <property type="entry name" value="LysR_subst-bd"/>
</dbReference>
<keyword evidence="7" id="KW-1185">Reference proteome</keyword>
<dbReference type="SUPFAM" id="SSF46785">
    <property type="entry name" value="Winged helix' DNA-binding domain"/>
    <property type="match status" value="1"/>
</dbReference>
<protein>
    <submittedName>
        <fullName evidence="6">Transcriptional regulator</fullName>
    </submittedName>
</protein>
<comment type="caution">
    <text evidence="6">The sequence shown here is derived from an EMBL/GenBank/DDBJ whole genome shotgun (WGS) entry which is preliminary data.</text>
</comment>
<accession>A0A081BGC1</accession>
<dbReference type="RefSeq" id="WP_034525933.1">
    <property type="nucleotide sequence ID" value="NZ_BBAZ01000008.1"/>
</dbReference>
<dbReference type="GO" id="GO:0003700">
    <property type="term" value="F:DNA-binding transcription factor activity"/>
    <property type="evidence" value="ECO:0007669"/>
    <property type="project" value="InterPro"/>
</dbReference>
<dbReference type="Gene3D" id="3.40.190.10">
    <property type="entry name" value="Periplasmic binding protein-like II"/>
    <property type="match status" value="2"/>
</dbReference>
<gene>
    <name evidence="6" type="ORF">LOSG293_020270</name>
</gene>
<dbReference type="STRING" id="1291743.LOSG293_020270"/>
<dbReference type="PANTHER" id="PTHR30126">
    <property type="entry name" value="HTH-TYPE TRANSCRIPTIONAL REGULATOR"/>
    <property type="match status" value="1"/>
</dbReference>
<sequence length="298" mass="33362">MLDHRYETLAILAKTQSYTKTANQLFITQPAVSQQIAGLETELNLELVHKVGNKIELTATGMELVQYVTRIAVESHQVLERLAQQRSGLSVTIGSTLSLSHFLLPDLIIQLTEQRSKIQTVIGNTAEILEGLRSGQIQFGIVEGNFDKTEFDAIQIRSEPFVGVTYATNPILENNQLSVADCLIQPLLIREKGSGTRAIFASWLATQNYQIADFQQQIELSNPATIIECLKRRMGISFMYKSLVKPNLVTGELRTLSMRDFKVSHPINLIYLKDSYFAPAYQKIAQQLKKPLGEGSLH</sequence>
<keyword evidence="2" id="KW-0805">Transcription regulation</keyword>
<keyword evidence="3" id="KW-0238">DNA-binding</keyword>
<dbReference type="Gene3D" id="1.10.10.10">
    <property type="entry name" value="Winged helix-like DNA-binding domain superfamily/Winged helix DNA-binding domain"/>
    <property type="match status" value="1"/>
</dbReference>
<dbReference type="PRINTS" id="PR00039">
    <property type="entry name" value="HTHLYSR"/>
</dbReference>
<feature type="domain" description="HTH lysR-type" evidence="5">
    <location>
        <begin position="1"/>
        <end position="58"/>
    </location>
</feature>
<dbReference type="Proteomes" id="UP000028700">
    <property type="component" value="Unassembled WGS sequence"/>
</dbReference>
<evidence type="ECO:0000256" key="4">
    <source>
        <dbReference type="ARBA" id="ARBA00023163"/>
    </source>
</evidence>
<dbReference type="GO" id="GO:0000976">
    <property type="term" value="F:transcription cis-regulatory region binding"/>
    <property type="evidence" value="ECO:0007669"/>
    <property type="project" value="TreeGrafter"/>
</dbReference>
<organism evidence="6 7">
    <name type="scientific">Secundilactobacillus oryzae JCM 18671</name>
    <dbReference type="NCBI Taxonomy" id="1291743"/>
    <lineage>
        <taxon>Bacteria</taxon>
        <taxon>Bacillati</taxon>
        <taxon>Bacillota</taxon>
        <taxon>Bacilli</taxon>
        <taxon>Lactobacillales</taxon>
        <taxon>Lactobacillaceae</taxon>
        <taxon>Secundilactobacillus</taxon>
    </lineage>
</organism>
<proteinExistence type="inferred from homology"/>
<dbReference type="PANTHER" id="PTHR30126:SF40">
    <property type="entry name" value="HTH-TYPE TRANSCRIPTIONAL REGULATOR GLTR"/>
    <property type="match status" value="1"/>
</dbReference>
<dbReference type="eggNOG" id="COG0583">
    <property type="taxonomic scope" value="Bacteria"/>
</dbReference>
<dbReference type="SUPFAM" id="SSF53850">
    <property type="entry name" value="Periplasmic binding protein-like II"/>
    <property type="match status" value="1"/>
</dbReference>
<dbReference type="EMBL" id="BBJM01000002">
    <property type="protein sequence ID" value="GAK47089.1"/>
    <property type="molecule type" value="Genomic_DNA"/>
</dbReference>
<evidence type="ECO:0000313" key="6">
    <source>
        <dbReference type="EMBL" id="GAK47089.1"/>
    </source>
</evidence>
<keyword evidence="4" id="KW-0804">Transcription</keyword>
<dbReference type="Pfam" id="PF03466">
    <property type="entry name" value="LysR_substrate"/>
    <property type="match status" value="1"/>
</dbReference>
<name>A0A081BGC1_9LACO</name>
<dbReference type="InterPro" id="IPR000847">
    <property type="entry name" value="LysR_HTH_N"/>
</dbReference>